<feature type="transmembrane region" description="Helical" evidence="1">
    <location>
        <begin position="86"/>
        <end position="107"/>
    </location>
</feature>
<keyword evidence="1" id="KW-0472">Membrane</keyword>
<evidence type="ECO:0000256" key="1">
    <source>
        <dbReference type="SAM" id="Phobius"/>
    </source>
</evidence>
<feature type="transmembrane region" description="Helical" evidence="1">
    <location>
        <begin position="113"/>
        <end position="133"/>
    </location>
</feature>
<dbReference type="Pfam" id="PF07077">
    <property type="entry name" value="DUF1345"/>
    <property type="match status" value="1"/>
</dbReference>
<dbReference type="InterPro" id="IPR009781">
    <property type="entry name" value="DUF1345"/>
</dbReference>
<feature type="transmembrane region" description="Helical" evidence="1">
    <location>
        <begin position="44"/>
        <end position="65"/>
    </location>
</feature>
<dbReference type="AlphaFoldDB" id="A0A239FTR9"/>
<keyword evidence="3" id="KW-1185">Reference proteome</keyword>
<dbReference type="RefSeq" id="WP_089219642.1">
    <property type="nucleotide sequence ID" value="NZ_FZOS01000010.1"/>
</dbReference>
<keyword evidence="1" id="KW-1133">Transmembrane helix</keyword>
<dbReference type="Proteomes" id="UP000198281">
    <property type="component" value="Unassembled WGS sequence"/>
</dbReference>
<evidence type="ECO:0000313" key="2">
    <source>
        <dbReference type="EMBL" id="SNS60219.1"/>
    </source>
</evidence>
<feature type="transmembrane region" description="Helical" evidence="1">
    <location>
        <begin position="194"/>
        <end position="216"/>
    </location>
</feature>
<keyword evidence="1" id="KW-0812">Transmembrane</keyword>
<evidence type="ECO:0000313" key="3">
    <source>
        <dbReference type="Proteomes" id="UP000198281"/>
    </source>
</evidence>
<dbReference type="OrthoDB" id="64737at2"/>
<protein>
    <submittedName>
        <fullName evidence="2">Uncharacterized membrane protein</fullName>
    </submittedName>
</protein>
<proteinExistence type="predicted"/>
<gene>
    <name evidence="2" type="ORF">SAMN06295912_11035</name>
</gene>
<organism evidence="2 3">
    <name type="scientific">Edaphosphingomonas laterariae</name>
    <dbReference type="NCBI Taxonomy" id="861865"/>
    <lineage>
        <taxon>Bacteria</taxon>
        <taxon>Pseudomonadati</taxon>
        <taxon>Pseudomonadota</taxon>
        <taxon>Alphaproteobacteria</taxon>
        <taxon>Sphingomonadales</taxon>
        <taxon>Rhizorhabdaceae</taxon>
        <taxon>Edaphosphingomonas</taxon>
    </lineage>
</organism>
<sequence>MAKAGAKGKLGIGNRVAPPRFLVFLLLALSGGMAATGLGDDWRMAVMLGFDGAALFFLLSCIPLFGREADEMRAAAKENDANRVGLLVITGLVMLVILVAIAAELRLGAESGLMVALIIATLAIAWLFSNFVFAMHYAHMFYSEAPGGGDAGGLGFPRVEEPDYWDFAYFAFTLGMTFQTSDVDVVDRLFRRTVLLHSIAAFVFNIGVLAFSINVLGGG</sequence>
<name>A0A239FTR9_9SPHN</name>
<reference evidence="3" key="1">
    <citation type="submission" date="2017-06" db="EMBL/GenBank/DDBJ databases">
        <authorList>
            <person name="Varghese N."/>
            <person name="Submissions S."/>
        </authorList>
    </citation>
    <scope>NUCLEOTIDE SEQUENCE [LARGE SCALE GENOMIC DNA]</scope>
    <source>
        <strain evidence="3">LNB2</strain>
    </source>
</reference>
<dbReference type="EMBL" id="FZOS01000010">
    <property type="protein sequence ID" value="SNS60219.1"/>
    <property type="molecule type" value="Genomic_DNA"/>
</dbReference>
<accession>A0A239FTR9</accession>